<dbReference type="RefSeq" id="WP_151179138.1">
    <property type="nucleotide sequence ID" value="NZ_CP042906.1"/>
</dbReference>
<gene>
    <name evidence="9" type="primary">yqiK</name>
    <name evidence="9" type="ORF">FRZ44_43540</name>
</gene>
<keyword evidence="7" id="KW-1133">Transmembrane helix</keyword>
<dbReference type="OrthoDB" id="9815577at2"/>
<dbReference type="InterPro" id="IPR027705">
    <property type="entry name" value="Flotillin_fam"/>
</dbReference>
<comment type="subcellular location">
    <subcellularLocation>
        <location evidence="2">Cell membrane</location>
    </subcellularLocation>
    <subcellularLocation>
        <location evidence="1">Membrane</location>
        <topology evidence="1">Single-pass membrane protein</topology>
    </subcellularLocation>
</comment>
<organism evidence="9 10">
    <name type="scientific">Hypericibacter terrae</name>
    <dbReference type="NCBI Taxonomy" id="2602015"/>
    <lineage>
        <taxon>Bacteria</taxon>
        <taxon>Pseudomonadati</taxon>
        <taxon>Pseudomonadota</taxon>
        <taxon>Alphaproteobacteria</taxon>
        <taxon>Rhodospirillales</taxon>
        <taxon>Dongiaceae</taxon>
        <taxon>Hypericibacter</taxon>
    </lineage>
</organism>
<feature type="domain" description="Band 7" evidence="8">
    <location>
        <begin position="28"/>
        <end position="197"/>
    </location>
</feature>
<dbReference type="SMART" id="SM00244">
    <property type="entry name" value="PHB"/>
    <property type="match status" value="1"/>
</dbReference>
<keyword evidence="10" id="KW-1185">Reference proteome</keyword>
<dbReference type="PANTHER" id="PTHR13806">
    <property type="entry name" value="FLOTILLIN-RELATED"/>
    <property type="match status" value="1"/>
</dbReference>
<name>A0A5J6MN16_9PROT</name>
<reference evidence="9 10" key="1">
    <citation type="submission" date="2019-08" db="EMBL/GenBank/DDBJ databases">
        <title>Hyperibacter terrae gen. nov., sp. nov. and Hyperibacter viscosus sp. nov., two new members in the family Rhodospirillaceae isolated from the rhizosphere of Hypericum perforatum.</title>
        <authorList>
            <person name="Noviana Z."/>
        </authorList>
    </citation>
    <scope>NUCLEOTIDE SEQUENCE [LARGE SCALE GENOMIC DNA]</scope>
    <source>
        <strain evidence="9 10">R5913</strain>
    </source>
</reference>
<evidence type="ECO:0000256" key="4">
    <source>
        <dbReference type="ARBA" id="ARBA00022475"/>
    </source>
</evidence>
<dbReference type="SUPFAM" id="SSF117892">
    <property type="entry name" value="Band 7/SPFH domain"/>
    <property type="match status" value="1"/>
</dbReference>
<evidence type="ECO:0000256" key="1">
    <source>
        <dbReference type="ARBA" id="ARBA00004167"/>
    </source>
</evidence>
<dbReference type="CDD" id="cd03399">
    <property type="entry name" value="SPFH_flotillin"/>
    <property type="match status" value="1"/>
</dbReference>
<accession>A0A5J6MN16</accession>
<dbReference type="EMBL" id="CP042906">
    <property type="protein sequence ID" value="QEX19042.1"/>
    <property type="molecule type" value="Genomic_DNA"/>
</dbReference>
<dbReference type="PANTHER" id="PTHR13806:SF31">
    <property type="entry name" value="FLOTILLIN-LIKE PROTEIN 1-RELATED"/>
    <property type="match status" value="1"/>
</dbReference>
<protein>
    <submittedName>
        <fullName evidence="9">Inner membrane protein YqiK</fullName>
    </submittedName>
</protein>
<evidence type="ECO:0000259" key="8">
    <source>
        <dbReference type="SMART" id="SM00244"/>
    </source>
</evidence>
<evidence type="ECO:0000256" key="6">
    <source>
        <dbReference type="SAM" id="MobiDB-lite"/>
    </source>
</evidence>
<evidence type="ECO:0000256" key="7">
    <source>
        <dbReference type="SAM" id="Phobius"/>
    </source>
</evidence>
<dbReference type="Proteomes" id="UP000326202">
    <property type="component" value="Chromosome"/>
</dbReference>
<evidence type="ECO:0000313" key="10">
    <source>
        <dbReference type="Proteomes" id="UP000326202"/>
    </source>
</evidence>
<keyword evidence="5 7" id="KW-0472">Membrane</keyword>
<feature type="transmembrane region" description="Helical" evidence="7">
    <location>
        <begin position="6"/>
        <end position="27"/>
    </location>
</feature>
<dbReference type="Pfam" id="PF01145">
    <property type="entry name" value="Band_7"/>
    <property type="match status" value="1"/>
</dbReference>
<sequence length="559" mass="62340">MSGETLGWIVFWVIVIAIAIAIGIWAMNRLYRRSSKETSFVRTGLGGQKVVVNGGAFVLPIVHEVTPVNMNTLRLEVRRGRDSALITKDRMRVDVVAEFYVRAQATPAAIAAAAQTLGRRTMQPDSLKELVEGKFIDALRSVAAEMTMEHLHEKRTEYVKRVRQAVAEDLLQNGLELESVSLTGLDQTNMEFFNPSNAFDAEGLTRLTEEIERRKKIRNDIEQDTLIQIRNKNLEAERVQLDIDRESEYARLEQHREVETRRASQQSNLARERAVSERESEEARIESRLQIERAKIAQERALDEDRIARERDTQRLEIDRRKALELAEQDRAIAIAAKSKAQSEAQAEAELARAKAVAAEEKVFSARETEIAERRKQIELIAASQDAERDGIRVRLQAEAQRAAAADHAAAARLTAEGEAEADKIRSLAAKLRYEIEAEGKRMMNESLNVLSPEARGSEARLRVIDRIEGIIRESVKPMENIESIKILHVDGLGGGNGNGPVGPAGEPPANFSDSVVNSALRYRAQAPLVDSLLKEIGLQGGDLGQISKMLEKTGPKEK</sequence>
<keyword evidence="7" id="KW-0812">Transmembrane</keyword>
<dbReference type="InterPro" id="IPR036013">
    <property type="entry name" value="Band_7/SPFH_dom_sf"/>
</dbReference>
<comment type="similarity">
    <text evidence="3">Belongs to the band 7/mec-2 family. Flotillin subfamily.</text>
</comment>
<feature type="region of interest" description="Disordered" evidence="6">
    <location>
        <begin position="254"/>
        <end position="277"/>
    </location>
</feature>
<dbReference type="KEGG" id="htq:FRZ44_43540"/>
<evidence type="ECO:0000256" key="5">
    <source>
        <dbReference type="ARBA" id="ARBA00023136"/>
    </source>
</evidence>
<dbReference type="GO" id="GO:0005886">
    <property type="term" value="C:plasma membrane"/>
    <property type="evidence" value="ECO:0007669"/>
    <property type="project" value="UniProtKB-SubCell"/>
</dbReference>
<keyword evidence="4" id="KW-1003">Cell membrane</keyword>
<evidence type="ECO:0000256" key="3">
    <source>
        <dbReference type="ARBA" id="ARBA00007161"/>
    </source>
</evidence>
<dbReference type="Pfam" id="PF15975">
    <property type="entry name" value="Flot"/>
    <property type="match status" value="1"/>
</dbReference>
<dbReference type="AlphaFoldDB" id="A0A5J6MN16"/>
<dbReference type="Gene3D" id="3.30.479.30">
    <property type="entry name" value="Band 7 domain"/>
    <property type="match status" value="1"/>
</dbReference>
<evidence type="ECO:0000256" key="2">
    <source>
        <dbReference type="ARBA" id="ARBA00004236"/>
    </source>
</evidence>
<proteinExistence type="inferred from homology"/>
<dbReference type="InterPro" id="IPR031905">
    <property type="entry name" value="Flotillin_C"/>
</dbReference>
<dbReference type="InterPro" id="IPR001107">
    <property type="entry name" value="Band_7"/>
</dbReference>
<evidence type="ECO:0000313" key="9">
    <source>
        <dbReference type="EMBL" id="QEX19042.1"/>
    </source>
</evidence>